<evidence type="ECO:0000313" key="4">
    <source>
        <dbReference type="Proteomes" id="UP000579523"/>
    </source>
</evidence>
<accession>A0A7W7PSD4</accession>
<feature type="region of interest" description="Disordered" evidence="1">
    <location>
        <begin position="135"/>
        <end position="157"/>
    </location>
</feature>
<dbReference type="EMBL" id="JACHJI010000005">
    <property type="protein sequence ID" value="MBB4899240.1"/>
    <property type="molecule type" value="Genomic_DNA"/>
</dbReference>
<protein>
    <recommendedName>
        <fullName evidence="2">Transposase IS110-like N-terminal domain-containing protein</fullName>
    </recommendedName>
</protein>
<evidence type="ECO:0000259" key="2">
    <source>
        <dbReference type="Pfam" id="PF01548"/>
    </source>
</evidence>
<dbReference type="InterPro" id="IPR002525">
    <property type="entry name" value="Transp_IS110-like_N"/>
</dbReference>
<dbReference type="Pfam" id="PF01548">
    <property type="entry name" value="DEDD_Tnp_IS110"/>
    <property type="match status" value="1"/>
</dbReference>
<feature type="domain" description="Transposase IS110-like N-terminal" evidence="2">
    <location>
        <begin position="10"/>
        <end position="123"/>
    </location>
</feature>
<evidence type="ECO:0000313" key="3">
    <source>
        <dbReference type="EMBL" id="MBB4899240.1"/>
    </source>
</evidence>
<comment type="caution">
    <text evidence="3">The sequence shown here is derived from an EMBL/GenBank/DDBJ whole genome shotgun (WGS) entry which is preliminary data.</text>
</comment>
<dbReference type="GO" id="GO:0006313">
    <property type="term" value="P:DNA transposition"/>
    <property type="evidence" value="ECO:0007669"/>
    <property type="project" value="InterPro"/>
</dbReference>
<organism evidence="3 4">
    <name type="scientific">Streptomyces griseomycini</name>
    <dbReference type="NCBI Taxonomy" id="66895"/>
    <lineage>
        <taxon>Bacteria</taxon>
        <taxon>Bacillati</taxon>
        <taxon>Actinomycetota</taxon>
        <taxon>Actinomycetes</taxon>
        <taxon>Kitasatosporales</taxon>
        <taxon>Streptomycetaceae</taxon>
        <taxon>Streptomyces</taxon>
    </lineage>
</organism>
<evidence type="ECO:0000256" key="1">
    <source>
        <dbReference type="SAM" id="MobiDB-lite"/>
    </source>
</evidence>
<sequence length="177" mass="19097">MTTDFFAGREARHGTVLVIVDRVASVGALPLAVARDLGCRVAHLPGLTVRRIAALYPGEAKADAKNAFIVADATRTMPHTLRSVDLDDDTITELQMIVGIDDLAAGTTRLSNRLRGLLTQIHPYLERVLGPHMRHPAVLRPPDRFGSPAPSRKAGRRRLTALIRADPFESTPAGPSG</sequence>
<reference evidence="3 4" key="1">
    <citation type="submission" date="2020-08" db="EMBL/GenBank/DDBJ databases">
        <title>Genomic Encyclopedia of Type Strains, Phase III (KMG-III): the genomes of soil and plant-associated and newly described type strains.</title>
        <authorList>
            <person name="Whitman W."/>
        </authorList>
    </citation>
    <scope>NUCLEOTIDE SEQUENCE [LARGE SCALE GENOMIC DNA]</scope>
    <source>
        <strain evidence="3 4">CECT 3273</strain>
    </source>
</reference>
<proteinExistence type="predicted"/>
<name>A0A7W7PSD4_9ACTN</name>
<dbReference type="Proteomes" id="UP000579523">
    <property type="component" value="Unassembled WGS sequence"/>
</dbReference>
<dbReference type="GO" id="GO:0003677">
    <property type="term" value="F:DNA binding"/>
    <property type="evidence" value="ECO:0007669"/>
    <property type="project" value="InterPro"/>
</dbReference>
<dbReference type="AlphaFoldDB" id="A0A7W7PSD4"/>
<dbReference type="GO" id="GO:0004803">
    <property type="term" value="F:transposase activity"/>
    <property type="evidence" value="ECO:0007669"/>
    <property type="project" value="InterPro"/>
</dbReference>
<gene>
    <name evidence="3" type="ORF">FHS37_003300</name>
</gene>
<keyword evidence="4" id="KW-1185">Reference proteome</keyword>